<reference evidence="2" key="6">
    <citation type="submission" date="2001-07" db="EMBL/GenBank/DDBJ databases">
        <authorList>
            <person name="Adachi J."/>
            <person name="Aizawa K."/>
            <person name="Akimura T."/>
            <person name="Arakawa T."/>
            <person name="Bono H."/>
            <person name="Carninci P."/>
            <person name="Fukuda S."/>
            <person name="Furuno M."/>
            <person name="Hanagaki T."/>
            <person name="Hara A."/>
            <person name="Hashizume W."/>
            <person name="Hayashida K."/>
            <person name="Hayatsu N."/>
            <person name="Hiramoto K."/>
            <person name="Hiraoka T."/>
            <person name="Hirozane T."/>
            <person name="Hori F."/>
            <person name="Imotani K."/>
            <person name="Ishii Y."/>
            <person name="Itoh M."/>
            <person name="Kagawa I."/>
            <person name="Kasukawa T."/>
            <person name="Katoh H."/>
            <person name="Kawai J."/>
            <person name="Kojima Y."/>
            <person name="Kondo S."/>
            <person name="Konno H."/>
            <person name="Kouda M."/>
            <person name="Koya S."/>
            <person name="Kurihara C."/>
            <person name="Matsuyama T."/>
            <person name="Miyazaki A."/>
            <person name="Murata M."/>
            <person name="Nakamura M."/>
            <person name="Nishi K."/>
            <person name="Nomura K."/>
            <person name="Numazaki R."/>
            <person name="Ohno M."/>
            <person name="Ohsato N."/>
            <person name="Okazaki Y."/>
            <person name="Saito R."/>
            <person name="Saitoh H."/>
            <person name="Sakai C."/>
            <person name="Sakai K."/>
            <person name="Sakazume N."/>
            <person name="Sano H."/>
            <person name="Sasaki D."/>
            <person name="Shibata K."/>
            <person name="Shinagawa A."/>
            <person name="Shiraki T."/>
            <person name="Sogabe Y."/>
            <person name="Tagami M."/>
            <person name="Tagawa A."/>
            <person name="Takahashi F."/>
            <person name="Takaku-Akahira S."/>
            <person name="Takeda Y."/>
            <person name="Tanaka T."/>
            <person name="Tomaru A."/>
            <person name="Toya T."/>
            <person name="Yasunishi A."/>
            <person name="Muramatsu M."/>
            <person name="Hayashizaki Y."/>
        </authorList>
    </citation>
    <scope>NUCLEOTIDE SEQUENCE</scope>
    <source>
        <strain evidence="2">C57BL/6J</strain>
        <tissue evidence="2">Head</tissue>
    </source>
</reference>
<dbReference type="RefSeq" id="NP_080005.2">
    <property type="nucleotide sequence ID" value="NM_025729.4"/>
</dbReference>
<reference evidence="1" key="7">
    <citation type="journal article" date="2002" name="Nature">
        <title>Analysis of the mouse transcriptome based on functional annotation of 60,770 full-length cDNAs.</title>
        <authorList>
            <consortium name="The FANTOM Consortium and the RIKEN Genome Exploration Research Group Phase I and II Team"/>
        </authorList>
    </citation>
    <scope>NUCLEOTIDE SEQUENCE</scope>
    <source>
        <strain evidence="1">C57BL/6J</strain>
        <tissue evidence="2">Head</tissue>
        <tissue evidence="1">Testis</tissue>
    </source>
</reference>
<accession>Q9D5S8</accession>
<dbReference type="MGI" id="MGI:1913974">
    <property type="gene designation" value="Tab3"/>
</dbReference>
<organism evidence="1">
    <name type="scientific">Mus musculus</name>
    <name type="common">Mouse</name>
    <dbReference type="NCBI Taxonomy" id="10090"/>
    <lineage>
        <taxon>Eukaryota</taxon>
        <taxon>Metazoa</taxon>
        <taxon>Chordata</taxon>
        <taxon>Craniata</taxon>
        <taxon>Vertebrata</taxon>
        <taxon>Euteleostomi</taxon>
        <taxon>Mammalia</taxon>
        <taxon>Eutheria</taxon>
        <taxon>Euarchontoglires</taxon>
        <taxon>Glires</taxon>
        <taxon>Rodentia</taxon>
        <taxon>Myomorpha</taxon>
        <taxon>Muroidea</taxon>
        <taxon>Muridae</taxon>
        <taxon>Murinae</taxon>
        <taxon>Mus</taxon>
        <taxon>Mus</taxon>
    </lineage>
</organism>
<reference evidence="1" key="1">
    <citation type="journal article" date="1999" name="Methods Enzymol.">
        <title>High-efficiency full-length cDNA cloning.</title>
        <authorList>
            <person name="Carninci P."/>
            <person name="Hayashizaki Y."/>
        </authorList>
    </citation>
    <scope>NUCLEOTIDE SEQUENCE</scope>
    <source>
        <strain evidence="1">C57BL/6J</strain>
        <tissue evidence="2">Head</tissue>
        <tissue evidence="1">Testis</tissue>
    </source>
</reference>
<reference evidence="1" key="3">
    <citation type="journal article" date="2000" name="Genome Res.">
        <title>RIKEN integrated sequence analysis (RISA) system--384-format sequencing pipeline with 384 multicapillary sequencer.</title>
        <authorList>
            <person name="Shibata K."/>
            <person name="Itoh M."/>
            <person name="Aizawa K."/>
            <person name="Nagaoka S."/>
            <person name="Sasaki N."/>
            <person name="Carninci P."/>
            <person name="Konno H."/>
            <person name="Akiyama J."/>
            <person name="Nishi K."/>
            <person name="Kitsunai T."/>
            <person name="Tashiro H."/>
            <person name="Itoh M."/>
            <person name="Sumi N."/>
            <person name="Ishii Y."/>
            <person name="Nakamura S."/>
            <person name="Hazama M."/>
            <person name="Nishine T."/>
            <person name="Harada A."/>
            <person name="Yamamoto R."/>
            <person name="Matsumoto H."/>
            <person name="Sakaguchi S."/>
            <person name="Ikegami T."/>
            <person name="Kashiwagi K."/>
            <person name="Fujiwake S."/>
            <person name="Inoue K."/>
            <person name="Togawa Y."/>
            <person name="Izawa M."/>
            <person name="Ohara E."/>
            <person name="Watahiki M."/>
            <person name="Yoneda Y."/>
            <person name="Ishikawa T."/>
            <person name="Ozawa K."/>
            <person name="Tanaka T."/>
            <person name="Matsuura S."/>
            <person name="Kawai J."/>
            <person name="Okazaki Y."/>
            <person name="Muramatsu M."/>
            <person name="Inoue Y."/>
            <person name="Kira A."/>
            <person name="Hayashizaki Y."/>
        </authorList>
    </citation>
    <scope>NUCLEOTIDE SEQUENCE</scope>
    <source>
        <strain evidence="1">C57BL/6J</strain>
        <tissue evidence="2">Head</tissue>
        <tissue evidence="1">Testis</tissue>
    </source>
</reference>
<gene>
    <name evidence="3" type="primary">Tab3</name>
    <name evidence="3" type="synonym">Map3k7ip3</name>
</gene>
<evidence type="ECO:0000313" key="2">
    <source>
        <dbReference type="EMBL" id="BAC33275.1"/>
    </source>
</evidence>
<dbReference type="EMBL" id="AK014970">
    <property type="protein sequence ID" value="BAB29645.1"/>
    <property type="molecule type" value="mRNA"/>
</dbReference>
<reference evidence="1" key="5">
    <citation type="journal article" date="2001" name="Nature">
        <title>Functional annotation of a full-length mouse cDNA collection.</title>
        <authorList>
            <consortium name="The RIKEN Genome Exploration Research Group Phase II Team and the FANTOM Consortium"/>
        </authorList>
    </citation>
    <scope>NUCLEOTIDE SEQUENCE</scope>
    <source>
        <strain evidence="1">C57BL/6J</strain>
        <tissue evidence="2">Head</tissue>
        <tissue evidence="1">Testis</tissue>
    </source>
</reference>
<evidence type="ECO:0000313" key="1">
    <source>
        <dbReference type="EMBL" id="BAB29645.1"/>
    </source>
</evidence>
<dbReference type="KEGG" id="mmu:66724"/>
<dbReference type="AlphaFoldDB" id="Q9D5S8"/>
<evidence type="ECO:0000313" key="3">
    <source>
        <dbReference type="MGI" id="MGI:1913974"/>
    </source>
</evidence>
<dbReference type="BioGRID-ORCS" id="66724">
    <property type="hits" value="2 hits in 77 CRISPR screens"/>
</dbReference>
<reference evidence="1" key="8">
    <citation type="journal article" date="2005" name="Science">
        <title>The Transcriptional Landscape of the Mammalian Genome.</title>
        <authorList>
            <consortium name="The FANTOM Consortium"/>
            <consortium name="Riken Genome Exploration Research Group and Genome Science Group (Genome Network Project Core Group)"/>
        </authorList>
    </citation>
    <scope>NUCLEOTIDE SEQUENCE</scope>
    <source>
        <strain evidence="1">C57BL/6J</strain>
        <tissue evidence="2">Head</tissue>
        <tissue evidence="1">Testis</tissue>
    </source>
</reference>
<dbReference type="GeneID" id="66724"/>
<reference evidence="1" key="2">
    <citation type="journal article" date="2000" name="Genome Res.">
        <title>Normalization and subtraction of cap-trapper-selected cDNAs to prepare full-length cDNA libraries for rapid discovery of new genes.</title>
        <authorList>
            <person name="Carninci P."/>
            <person name="Shibata Y."/>
            <person name="Hayatsu N."/>
            <person name="Sugahara Y."/>
            <person name="Shibata K."/>
            <person name="Itoh M."/>
            <person name="Konno H."/>
            <person name="Okazaki Y."/>
            <person name="Muramatsu M."/>
            <person name="Hayashizaki Y."/>
        </authorList>
    </citation>
    <scope>NUCLEOTIDE SEQUENCE</scope>
    <source>
        <strain evidence="1">C57BL/6J</strain>
        <tissue evidence="2">Head</tissue>
        <tissue evidence="1">Testis</tissue>
    </source>
</reference>
<reference evidence="1" key="9">
    <citation type="journal article" date="2005" name="Science">
        <title>Antisense Transcription in the Mammalian Transcriptome.</title>
        <authorList>
            <consortium name="RIKEN Genome Exploration Research Group and Genome Science Group (Genome Network Project Core Group) and the FANTOM Consortium"/>
        </authorList>
    </citation>
    <scope>NUCLEOTIDE SEQUENCE</scope>
    <source>
        <strain evidence="1">C57BL/6J</strain>
        <tissue evidence="2">Head</tissue>
        <tissue evidence="1">Testis</tissue>
    </source>
</reference>
<dbReference type="AGR" id="MGI:1913974"/>
<reference evidence="1" key="4">
    <citation type="submission" date="2000-07" db="EMBL/GenBank/DDBJ databases">
        <authorList>
            <person name="Adachi J."/>
            <person name="Aizawa K."/>
            <person name="Akahira S."/>
            <person name="Akimura T."/>
            <person name="Arai A."/>
            <person name="Aono H."/>
            <person name="Arakawa T."/>
            <person name="Bono H."/>
            <person name="Carninci P."/>
            <person name="Fukuda S."/>
            <person name="Fukunishi Y."/>
            <person name="Furuno M."/>
            <person name="Hanagaki T."/>
            <person name="Hara A."/>
            <person name="Hayatsu N."/>
            <person name="Hiramoto K."/>
            <person name="Hiraoka T."/>
            <person name="Hori F."/>
            <person name="Imotani K."/>
            <person name="Ishii Y."/>
            <person name="Itoh M."/>
            <person name="Izawa M."/>
            <person name="Kasukawa T."/>
            <person name="Kato H."/>
            <person name="Kawai J."/>
            <person name="Kojima Y."/>
            <person name="Konno H."/>
            <person name="Kouda M."/>
            <person name="Koya S."/>
            <person name="Kurihara C."/>
            <person name="Matsuyama T."/>
            <person name="Miyazaki A."/>
            <person name="Nishi K."/>
            <person name="Nomura K."/>
            <person name="Numazaki R."/>
            <person name="Ohno M."/>
            <person name="Okazaki Y."/>
            <person name="Okido T."/>
            <person name="Owa C."/>
            <person name="Saito H."/>
            <person name="Saito R."/>
            <person name="Sakai C."/>
            <person name="Sakai K."/>
            <person name="Sano H."/>
            <person name="Sasaki D."/>
            <person name="Shibata K."/>
            <person name="Shibata Y."/>
            <person name="Shinagawa A."/>
            <person name="Shiraki T."/>
            <person name="Sogabe Y."/>
            <person name="Suzuki H."/>
            <person name="Tagami M."/>
            <person name="Tagawa A."/>
            <person name="Takahashi F."/>
            <person name="Tanaka T."/>
            <person name="Tejima Y."/>
            <person name="Toya T."/>
            <person name="Yamamura T."/>
            <person name="Yasunishi A."/>
            <person name="Yoshida K."/>
            <person name="Yoshino M."/>
            <person name="Muramatsu M."/>
            <person name="Hayashizaki Y."/>
        </authorList>
    </citation>
    <scope>NUCLEOTIDE SEQUENCE</scope>
    <source>
        <strain evidence="1">C57BL/6J</strain>
        <tissue evidence="1">Testis</tissue>
    </source>
</reference>
<sequence length="132" mass="14958">MVQAFDDVSSHSWLSSARKKEAPVHLLAMEVRYETSGAIKKALDVVRFECPHTFYSVPKNNQNNLTLMNLIHLTVSYIDPYIDCSLSMTTLNKNSLSRPGGFVSFFQNVLLLRLASISRWHMVDTTMEVAGY</sequence>
<protein>
    <submittedName>
        <fullName evidence="1">Uncharacterized protein</fullName>
    </submittedName>
</protein>
<dbReference type="EMBL" id="AK048222">
    <property type="protein sequence ID" value="BAC33275.1"/>
    <property type="molecule type" value="mRNA"/>
</dbReference>
<dbReference type="OrthoDB" id="6288762at2759"/>
<name>Q9D5S8_MOUSE</name>
<proteinExistence type="evidence at transcript level"/>
<dbReference type="CTD" id="257397"/>